<dbReference type="SUPFAM" id="SSF52540">
    <property type="entry name" value="P-loop containing nucleoside triphosphate hydrolases"/>
    <property type="match status" value="1"/>
</dbReference>
<dbReference type="InterPro" id="IPR003593">
    <property type="entry name" value="AAA+_ATPase"/>
</dbReference>
<dbReference type="RefSeq" id="WP_126980428.1">
    <property type="nucleotide sequence ID" value="NZ_PQSP01000006.1"/>
</dbReference>
<organism evidence="7 8">
    <name type="scientific">Saezia sanguinis</name>
    <dbReference type="NCBI Taxonomy" id="1965230"/>
    <lineage>
        <taxon>Bacteria</taxon>
        <taxon>Pseudomonadati</taxon>
        <taxon>Pseudomonadota</taxon>
        <taxon>Betaproteobacteria</taxon>
        <taxon>Burkholderiales</taxon>
        <taxon>Saeziaceae</taxon>
        <taxon>Saezia</taxon>
    </lineage>
</organism>
<evidence type="ECO:0000256" key="3">
    <source>
        <dbReference type="ARBA" id="ARBA00022475"/>
    </source>
</evidence>
<evidence type="ECO:0000256" key="1">
    <source>
        <dbReference type="ARBA" id="ARBA00005417"/>
    </source>
</evidence>
<dbReference type="Pfam" id="PF00005">
    <property type="entry name" value="ABC_tran"/>
    <property type="match status" value="1"/>
</dbReference>
<evidence type="ECO:0000313" key="8">
    <source>
        <dbReference type="Proteomes" id="UP000286947"/>
    </source>
</evidence>
<evidence type="ECO:0000256" key="2">
    <source>
        <dbReference type="ARBA" id="ARBA00022448"/>
    </source>
</evidence>
<dbReference type="Proteomes" id="UP000286947">
    <property type="component" value="Unassembled WGS sequence"/>
</dbReference>
<keyword evidence="3" id="KW-0472">Membrane</keyword>
<dbReference type="SMART" id="SM00382">
    <property type="entry name" value="AAA"/>
    <property type="match status" value="1"/>
</dbReference>
<dbReference type="AlphaFoldDB" id="A0A433SBQ8"/>
<dbReference type="GO" id="GO:0016887">
    <property type="term" value="F:ATP hydrolysis activity"/>
    <property type="evidence" value="ECO:0007669"/>
    <property type="project" value="InterPro"/>
</dbReference>
<comment type="caution">
    <text evidence="7">The sequence shown here is derived from an EMBL/GenBank/DDBJ whole genome shotgun (WGS) entry which is preliminary data.</text>
</comment>
<protein>
    <submittedName>
        <fullName evidence="7">High-affinity zinc uptake system ATP-binding protein ZnuC</fullName>
        <ecNumber evidence="7">3.6.3.-</ecNumber>
    </submittedName>
</protein>
<keyword evidence="8" id="KW-1185">Reference proteome</keyword>
<keyword evidence="5 7" id="KW-0067">ATP-binding</keyword>
<keyword evidence="2" id="KW-0813">Transport</keyword>
<keyword evidence="3" id="KW-1003">Cell membrane</keyword>
<proteinExistence type="inferred from homology"/>
<sequence length="243" mass="26600">MTQATTAMVLNDVTLAYRQQPVLSRINAHIDHGTLTAVVGANGCGKSTLLKAVAGLIKPLTGQITIAPDIHNVAYLAQVSEIDRSFPISVFDFVASGLWKKAGAFKAISAELETRILIALEAVGMRESADKLIGELSGGQFQRIRFAQLVLQEAQLFLLDEPFTGIDEFTMRDLMRLLHHWHRQGATLLVVLHDLELVRQQFPNVWLLGQQSILRQGDAATCLNTYAAAHPGAKNKTGIQEHA</sequence>
<evidence type="ECO:0000313" key="7">
    <source>
        <dbReference type="EMBL" id="RUS66172.1"/>
    </source>
</evidence>
<dbReference type="PANTHER" id="PTHR42734">
    <property type="entry name" value="METAL TRANSPORT SYSTEM ATP-BINDING PROTEIN TM_0124-RELATED"/>
    <property type="match status" value="1"/>
</dbReference>
<dbReference type="GO" id="GO:0005524">
    <property type="term" value="F:ATP binding"/>
    <property type="evidence" value="ECO:0007669"/>
    <property type="project" value="UniProtKB-KW"/>
</dbReference>
<keyword evidence="7" id="KW-0378">Hydrolase</keyword>
<feature type="domain" description="ABC transporter" evidence="6">
    <location>
        <begin position="8"/>
        <end position="235"/>
    </location>
</feature>
<dbReference type="OrthoDB" id="9806726at2"/>
<accession>A0A433SBQ8</accession>
<dbReference type="EMBL" id="PQSP01000006">
    <property type="protein sequence ID" value="RUS66172.1"/>
    <property type="molecule type" value="Genomic_DNA"/>
</dbReference>
<dbReference type="PROSITE" id="PS50893">
    <property type="entry name" value="ABC_TRANSPORTER_2"/>
    <property type="match status" value="1"/>
</dbReference>
<evidence type="ECO:0000256" key="5">
    <source>
        <dbReference type="ARBA" id="ARBA00022840"/>
    </source>
</evidence>
<dbReference type="CDD" id="cd03235">
    <property type="entry name" value="ABC_Metallic_Cations"/>
    <property type="match status" value="1"/>
</dbReference>
<evidence type="ECO:0000256" key="4">
    <source>
        <dbReference type="ARBA" id="ARBA00022741"/>
    </source>
</evidence>
<name>A0A433SBQ8_9BURK</name>
<keyword evidence="4" id="KW-0547">Nucleotide-binding</keyword>
<dbReference type="InterPro" id="IPR017871">
    <property type="entry name" value="ABC_transporter-like_CS"/>
</dbReference>
<dbReference type="InterPro" id="IPR027417">
    <property type="entry name" value="P-loop_NTPase"/>
</dbReference>
<dbReference type="Gene3D" id="3.40.50.300">
    <property type="entry name" value="P-loop containing nucleotide triphosphate hydrolases"/>
    <property type="match status" value="1"/>
</dbReference>
<dbReference type="PROSITE" id="PS00211">
    <property type="entry name" value="ABC_TRANSPORTER_1"/>
    <property type="match status" value="1"/>
</dbReference>
<dbReference type="EC" id="3.6.3.-" evidence="7"/>
<dbReference type="InterPro" id="IPR003439">
    <property type="entry name" value="ABC_transporter-like_ATP-bd"/>
</dbReference>
<dbReference type="PANTHER" id="PTHR42734:SF5">
    <property type="entry name" value="IRON TRANSPORT SYSTEM ATP-BINDING PROTEIN HI_0361-RELATED"/>
    <property type="match status" value="1"/>
</dbReference>
<evidence type="ECO:0000259" key="6">
    <source>
        <dbReference type="PROSITE" id="PS50893"/>
    </source>
</evidence>
<comment type="similarity">
    <text evidence="1">Belongs to the ABC transporter superfamily.</text>
</comment>
<reference evidence="7 8" key="1">
    <citation type="submission" date="2018-01" db="EMBL/GenBank/DDBJ databases">
        <title>Saezia sanguinis gen. nov., sp. nov., in the order Burkholderiales isolated from human blood.</title>
        <authorList>
            <person name="Medina-Pascual M.J."/>
            <person name="Valdezate S."/>
            <person name="Monzon S."/>
            <person name="Cuesta I."/>
            <person name="Carrasco G."/>
            <person name="Villalon P."/>
            <person name="Saez-Nieto J.A."/>
        </authorList>
    </citation>
    <scope>NUCLEOTIDE SEQUENCE [LARGE SCALE GENOMIC DNA]</scope>
    <source>
        <strain evidence="7 8">CNM695-12</strain>
    </source>
</reference>
<gene>
    <name evidence="7" type="primary">znuC</name>
    <name evidence="7" type="ORF">CUZ56_02251</name>
</gene>
<dbReference type="InterPro" id="IPR050153">
    <property type="entry name" value="Metal_Ion_Import_ABC"/>
</dbReference>